<evidence type="ECO:0000259" key="3">
    <source>
        <dbReference type="SMART" id="SM00458"/>
    </source>
</evidence>
<protein>
    <recommendedName>
        <fullName evidence="3">Ricin B lectin domain-containing protein</fullName>
    </recommendedName>
</protein>
<dbReference type="SUPFAM" id="SSF50370">
    <property type="entry name" value="Ricin B-like lectins"/>
    <property type="match status" value="1"/>
</dbReference>
<feature type="signal peptide" evidence="2">
    <location>
        <begin position="1"/>
        <end position="30"/>
    </location>
</feature>
<dbReference type="RefSeq" id="WP_076046640.1">
    <property type="nucleotide sequence ID" value="NZ_MQUR01000106.1"/>
</dbReference>
<evidence type="ECO:0000256" key="2">
    <source>
        <dbReference type="SAM" id="SignalP"/>
    </source>
</evidence>
<proteinExistence type="predicted"/>
<feature type="chain" id="PRO_5046365012" description="Ricin B lectin domain-containing protein" evidence="2">
    <location>
        <begin position="31"/>
        <end position="460"/>
    </location>
</feature>
<dbReference type="PANTHER" id="PTHR40469:SF2">
    <property type="entry name" value="GALACTOSE-BINDING DOMAIN-LIKE SUPERFAMILY PROTEIN"/>
    <property type="match status" value="1"/>
</dbReference>
<reference evidence="4 5" key="1">
    <citation type="submission" date="2016-01" db="EMBL/GenBank/DDBJ databases">
        <title>Streptomyces amritsarensis strain MTCC 11845 genome sequencing and assembly.</title>
        <authorList>
            <person name="Sharma D."/>
            <person name="Nair G.R."/>
            <person name="Kaur G."/>
            <person name="Manhas R.K."/>
            <person name="Mayilraj S."/>
        </authorList>
    </citation>
    <scope>NUCLEOTIDE SEQUENCE [LARGE SCALE GENOMIC DNA]</scope>
    <source>
        <strain evidence="4 5">MTCC 11845</strain>
    </source>
</reference>
<dbReference type="SMART" id="SM00458">
    <property type="entry name" value="RICIN"/>
    <property type="match status" value="1"/>
</dbReference>
<dbReference type="InterPro" id="IPR000772">
    <property type="entry name" value="Ricin_B_lectin"/>
</dbReference>
<name>A0ABX3FXW9_9ACTN</name>
<dbReference type="PANTHER" id="PTHR40469">
    <property type="entry name" value="SECRETED GLYCOSYL HYDROLASE"/>
    <property type="match status" value="1"/>
</dbReference>
<sequence>MRFTGKHRISIVAAAAAAAIVGTLQLPSTAFGTEDTTGTAGVESPAEGTDGADSAPPTGEAPDVHAEDSTVHGSDGTVFKDGVMSLGTQTAPKAATRSAAAASGTPATATAAPPPPSGEGWKLSGATKWLATGYTIKFYDQKSADWLGPYVQASAADLRRITNLPVAVDTKPVGWDYARPKGEVIMGVLHRPCLPPAGEGTMGSTGWKIVRDGTGTANLSCGFTSSSVPETVTSGHAYIDDSFFTPAGKPTAAMGETYMRNHISHELGHTLGLTHANRSLTKGDCVKGTDSGQFPVMCSPAYAYQDKRAGTYVQQFDVQGLRRLAAGAGATLPPQGKVTGIGSKCLDVKGGKAANGTQIQLYTCNGSAAQSWILGKDGTFRAFGKCLDNARNASTNGNKISLYDCNGSAAQRWSVNAKGQIVHVASGKVLDVTGGATANGTVVQLYTANTNKRQVWATPK</sequence>
<dbReference type="InterPro" id="IPR024079">
    <property type="entry name" value="MetalloPept_cat_dom_sf"/>
</dbReference>
<comment type="caution">
    <text evidence="4">The sequence shown here is derived from an EMBL/GenBank/DDBJ whole genome shotgun (WGS) entry which is preliminary data.</text>
</comment>
<feature type="region of interest" description="Disordered" evidence="1">
    <location>
        <begin position="31"/>
        <end position="120"/>
    </location>
</feature>
<dbReference type="Gene3D" id="2.80.10.50">
    <property type="match status" value="1"/>
</dbReference>
<accession>A0ABX3FXW9</accession>
<dbReference type="Gene3D" id="3.40.390.10">
    <property type="entry name" value="Collagenase (Catalytic Domain)"/>
    <property type="match status" value="1"/>
</dbReference>
<dbReference type="InterPro" id="IPR035992">
    <property type="entry name" value="Ricin_B-like_lectins"/>
</dbReference>
<dbReference type="CDD" id="cd23451">
    <property type="entry name" value="beta-trefoil_Ricin_laminarinase"/>
    <property type="match status" value="1"/>
</dbReference>
<dbReference type="SUPFAM" id="SSF55486">
    <property type="entry name" value="Metalloproteases ('zincins'), catalytic domain"/>
    <property type="match status" value="1"/>
</dbReference>
<evidence type="ECO:0000256" key="1">
    <source>
        <dbReference type="SAM" id="MobiDB-lite"/>
    </source>
</evidence>
<organism evidence="4 5">
    <name type="scientific">Streptomyces amritsarensis</name>
    <dbReference type="NCBI Taxonomy" id="681158"/>
    <lineage>
        <taxon>Bacteria</taxon>
        <taxon>Bacillati</taxon>
        <taxon>Actinomycetota</taxon>
        <taxon>Actinomycetes</taxon>
        <taxon>Kitasatosporales</taxon>
        <taxon>Streptomycetaceae</taxon>
        <taxon>Streptomyces</taxon>
    </lineage>
</organism>
<evidence type="ECO:0000313" key="4">
    <source>
        <dbReference type="EMBL" id="OLZ54792.1"/>
    </source>
</evidence>
<gene>
    <name evidence="4" type="ORF">AVW11_30630</name>
</gene>
<dbReference type="Proteomes" id="UP000187151">
    <property type="component" value="Unassembled WGS sequence"/>
</dbReference>
<evidence type="ECO:0000313" key="5">
    <source>
        <dbReference type="Proteomes" id="UP000187151"/>
    </source>
</evidence>
<feature type="domain" description="Ricin B lectin" evidence="3">
    <location>
        <begin position="335"/>
        <end position="459"/>
    </location>
</feature>
<dbReference type="Pfam" id="PF00652">
    <property type="entry name" value="Ricin_B_lectin"/>
    <property type="match status" value="1"/>
</dbReference>
<keyword evidence="5" id="KW-1185">Reference proteome</keyword>
<dbReference type="EMBL" id="MQUR01000106">
    <property type="protein sequence ID" value="OLZ54792.1"/>
    <property type="molecule type" value="Genomic_DNA"/>
</dbReference>
<feature type="compositionally biased region" description="Low complexity" evidence="1">
    <location>
        <begin position="90"/>
        <end position="111"/>
    </location>
</feature>
<dbReference type="PROSITE" id="PS50231">
    <property type="entry name" value="RICIN_B_LECTIN"/>
    <property type="match status" value="1"/>
</dbReference>
<keyword evidence="2" id="KW-0732">Signal</keyword>